<dbReference type="EMBL" id="CADEAL010003966">
    <property type="protein sequence ID" value="CAB1448129.1"/>
    <property type="molecule type" value="Genomic_DNA"/>
</dbReference>
<feature type="compositionally biased region" description="Polar residues" evidence="1">
    <location>
        <begin position="200"/>
        <end position="214"/>
    </location>
</feature>
<evidence type="ECO:0000313" key="4">
    <source>
        <dbReference type="Proteomes" id="UP001153269"/>
    </source>
</evidence>
<name>A0A9N7V912_PLEPL</name>
<gene>
    <name evidence="3" type="ORF">PLEPLA_LOCUS35792</name>
</gene>
<feature type="compositionally biased region" description="Basic residues" evidence="1">
    <location>
        <begin position="150"/>
        <end position="165"/>
    </location>
</feature>
<feature type="transmembrane region" description="Helical" evidence="2">
    <location>
        <begin position="223"/>
        <end position="243"/>
    </location>
</feature>
<evidence type="ECO:0000256" key="2">
    <source>
        <dbReference type="SAM" id="Phobius"/>
    </source>
</evidence>
<feature type="compositionally biased region" description="Low complexity" evidence="1">
    <location>
        <begin position="189"/>
        <end position="199"/>
    </location>
</feature>
<reference evidence="3" key="1">
    <citation type="submission" date="2020-03" db="EMBL/GenBank/DDBJ databases">
        <authorList>
            <person name="Weist P."/>
        </authorList>
    </citation>
    <scope>NUCLEOTIDE SEQUENCE</scope>
</reference>
<dbReference type="AlphaFoldDB" id="A0A9N7V912"/>
<sequence length="246" mass="26802">MCETQTSSMSNQTTEDKDEENTPVLSGGGKPTEKDSVTRAKSVLSRVMRLAQRYLIDPMGRQRTEDKSSQVKSRQRSPGPGRVLRSRTSASLTKAQIRSRRRGQQEGRAHQPTLQGSGGDVTVTDPDAAGKSDGAEQTFKRAATEPLGKAARHHSHHSLRVKSQRLLRSGKNPSSQTPSPSSSFPPPSLRSSTLPPMSSIPASNPPSSRASQSRQEPERQDTARMAFISPLFFLNSALLFFLIPAL</sequence>
<keyword evidence="2" id="KW-1133">Transmembrane helix</keyword>
<feature type="compositionally biased region" description="Basic and acidic residues" evidence="1">
    <location>
        <begin position="128"/>
        <end position="143"/>
    </location>
</feature>
<keyword evidence="2" id="KW-0472">Membrane</keyword>
<feature type="compositionally biased region" description="Low complexity" evidence="1">
    <location>
        <begin position="173"/>
        <end position="182"/>
    </location>
</feature>
<feature type="region of interest" description="Disordered" evidence="1">
    <location>
        <begin position="1"/>
        <end position="41"/>
    </location>
</feature>
<protein>
    <submittedName>
        <fullName evidence="3">Uncharacterized protein</fullName>
    </submittedName>
</protein>
<accession>A0A9N7V912</accession>
<organism evidence="3 4">
    <name type="scientific">Pleuronectes platessa</name>
    <name type="common">European plaice</name>
    <dbReference type="NCBI Taxonomy" id="8262"/>
    <lineage>
        <taxon>Eukaryota</taxon>
        <taxon>Metazoa</taxon>
        <taxon>Chordata</taxon>
        <taxon>Craniata</taxon>
        <taxon>Vertebrata</taxon>
        <taxon>Euteleostomi</taxon>
        <taxon>Actinopterygii</taxon>
        <taxon>Neopterygii</taxon>
        <taxon>Teleostei</taxon>
        <taxon>Neoteleostei</taxon>
        <taxon>Acanthomorphata</taxon>
        <taxon>Carangaria</taxon>
        <taxon>Pleuronectiformes</taxon>
        <taxon>Pleuronectoidei</taxon>
        <taxon>Pleuronectidae</taxon>
        <taxon>Pleuronectes</taxon>
    </lineage>
</organism>
<feature type="compositionally biased region" description="Polar residues" evidence="1">
    <location>
        <begin position="1"/>
        <end position="13"/>
    </location>
</feature>
<feature type="region of interest" description="Disordered" evidence="1">
    <location>
        <begin position="53"/>
        <end position="222"/>
    </location>
</feature>
<proteinExistence type="predicted"/>
<feature type="compositionally biased region" description="Basic and acidic residues" evidence="1">
    <location>
        <begin position="60"/>
        <end position="69"/>
    </location>
</feature>
<keyword evidence="4" id="KW-1185">Reference proteome</keyword>
<feature type="compositionally biased region" description="Polar residues" evidence="1">
    <location>
        <begin position="86"/>
        <end position="96"/>
    </location>
</feature>
<evidence type="ECO:0000256" key="1">
    <source>
        <dbReference type="SAM" id="MobiDB-lite"/>
    </source>
</evidence>
<keyword evidence="2" id="KW-0812">Transmembrane</keyword>
<dbReference type="Proteomes" id="UP001153269">
    <property type="component" value="Unassembled WGS sequence"/>
</dbReference>
<evidence type="ECO:0000313" key="3">
    <source>
        <dbReference type="EMBL" id="CAB1448129.1"/>
    </source>
</evidence>
<comment type="caution">
    <text evidence="3">The sequence shown here is derived from an EMBL/GenBank/DDBJ whole genome shotgun (WGS) entry which is preliminary data.</text>
</comment>